<sequence>MPIQAAYLRHVYSGLEPLQAFDVVYGSTFEHRLVSSQLANMEHQRLVLGDVRLEMGRYEFPVIANGSMPKDGICIAFMAEGSDVTRYNTEAIGAEEIQVYPPGVELLYHATGLSRWVNFTVPEERLQNVAIARTGRPLRMKRRAAYSVRLRAGGRGVLGTLTSDAMVMARRLSADGGMAPALVETICESLVAGYVDALTSAEPLDKADDLPVAERHRRLVMACERLVLSGEAADIALGEVARRSGYTLRSLEMIFRRSVGMTPGRWFMTARLNGALRDLLTCSRSATVSDIAMKWGFRHMSRFAEYYRRTFGELPSATLARTGVRP</sequence>
<comment type="caution">
    <text evidence="5">The sequence shown here is derived from an EMBL/GenBank/DDBJ whole genome shotgun (WGS) entry which is preliminary data.</text>
</comment>
<keyword evidence="2" id="KW-0238">DNA-binding</keyword>
<dbReference type="AlphaFoldDB" id="A0A2N8KP10"/>
<evidence type="ECO:0000256" key="3">
    <source>
        <dbReference type="ARBA" id="ARBA00023163"/>
    </source>
</evidence>
<accession>A0A2N8KP10</accession>
<evidence type="ECO:0000256" key="2">
    <source>
        <dbReference type="ARBA" id="ARBA00023125"/>
    </source>
</evidence>
<proteinExistence type="predicted"/>
<dbReference type="Proteomes" id="UP000235994">
    <property type="component" value="Unassembled WGS sequence"/>
</dbReference>
<dbReference type="InterPro" id="IPR009057">
    <property type="entry name" value="Homeodomain-like_sf"/>
</dbReference>
<dbReference type="PANTHER" id="PTHR46796:SF12">
    <property type="entry name" value="HTH-TYPE DNA-BINDING TRANSCRIPTIONAL ACTIVATOR EUTR"/>
    <property type="match status" value="1"/>
</dbReference>
<organism evidence="5 6">
    <name type="scientific">Achromobacter pulmonis</name>
    <dbReference type="NCBI Taxonomy" id="1389932"/>
    <lineage>
        <taxon>Bacteria</taxon>
        <taxon>Pseudomonadati</taxon>
        <taxon>Pseudomonadota</taxon>
        <taxon>Betaproteobacteria</taxon>
        <taxon>Burkholderiales</taxon>
        <taxon>Alcaligenaceae</taxon>
        <taxon>Achromobacter</taxon>
    </lineage>
</organism>
<dbReference type="Gene3D" id="1.10.10.60">
    <property type="entry name" value="Homeodomain-like"/>
    <property type="match status" value="1"/>
</dbReference>
<dbReference type="GO" id="GO:0043565">
    <property type="term" value="F:sequence-specific DNA binding"/>
    <property type="evidence" value="ECO:0007669"/>
    <property type="project" value="InterPro"/>
</dbReference>
<evidence type="ECO:0000259" key="4">
    <source>
        <dbReference type="PROSITE" id="PS01124"/>
    </source>
</evidence>
<reference evidence="5 6" key="1">
    <citation type="submission" date="2018-01" db="EMBL/GenBank/DDBJ databases">
        <title>The draft genome of an aniline degradation strain ANB-1.</title>
        <authorList>
            <person name="Zhang L."/>
            <person name="Jiang J."/>
        </authorList>
    </citation>
    <scope>NUCLEOTIDE SEQUENCE [LARGE SCALE GENOMIC DNA]</scope>
    <source>
        <strain evidence="5 6">ANB-1</strain>
    </source>
</reference>
<dbReference type="InterPro" id="IPR018062">
    <property type="entry name" value="HTH_AraC-typ_CS"/>
</dbReference>
<dbReference type="InterPro" id="IPR050204">
    <property type="entry name" value="AraC_XylS_family_regulators"/>
</dbReference>
<keyword evidence="1" id="KW-0805">Transcription regulation</keyword>
<dbReference type="PROSITE" id="PS00041">
    <property type="entry name" value="HTH_ARAC_FAMILY_1"/>
    <property type="match status" value="1"/>
</dbReference>
<dbReference type="PROSITE" id="PS01124">
    <property type="entry name" value="HTH_ARAC_FAMILY_2"/>
    <property type="match status" value="1"/>
</dbReference>
<keyword evidence="6" id="KW-1185">Reference proteome</keyword>
<dbReference type="EMBL" id="POQS01000001">
    <property type="protein sequence ID" value="PND35187.1"/>
    <property type="molecule type" value="Genomic_DNA"/>
</dbReference>
<keyword evidence="3" id="KW-0804">Transcription</keyword>
<dbReference type="GO" id="GO:0003700">
    <property type="term" value="F:DNA-binding transcription factor activity"/>
    <property type="evidence" value="ECO:0007669"/>
    <property type="project" value="InterPro"/>
</dbReference>
<gene>
    <name evidence="5" type="ORF">C1I89_01980</name>
</gene>
<dbReference type="InterPro" id="IPR018060">
    <property type="entry name" value="HTH_AraC"/>
</dbReference>
<name>A0A2N8KP10_9BURK</name>
<dbReference type="PANTHER" id="PTHR46796">
    <property type="entry name" value="HTH-TYPE TRANSCRIPTIONAL ACTIVATOR RHAS-RELATED"/>
    <property type="match status" value="1"/>
</dbReference>
<evidence type="ECO:0000256" key="1">
    <source>
        <dbReference type="ARBA" id="ARBA00023015"/>
    </source>
</evidence>
<dbReference type="SMART" id="SM00342">
    <property type="entry name" value="HTH_ARAC"/>
    <property type="match status" value="1"/>
</dbReference>
<evidence type="ECO:0000313" key="5">
    <source>
        <dbReference type="EMBL" id="PND35187.1"/>
    </source>
</evidence>
<dbReference type="Pfam" id="PF12833">
    <property type="entry name" value="HTH_18"/>
    <property type="match status" value="1"/>
</dbReference>
<feature type="domain" description="HTH araC/xylS-type" evidence="4">
    <location>
        <begin position="217"/>
        <end position="321"/>
    </location>
</feature>
<protein>
    <submittedName>
        <fullName evidence="5">AraC family transcriptional regulator</fullName>
    </submittedName>
</protein>
<evidence type="ECO:0000313" key="6">
    <source>
        <dbReference type="Proteomes" id="UP000235994"/>
    </source>
</evidence>
<dbReference type="SUPFAM" id="SSF46689">
    <property type="entry name" value="Homeodomain-like"/>
    <property type="match status" value="1"/>
</dbReference>